<dbReference type="NCBIfam" id="NF033644">
    <property type="entry name" value="antiterm_UpxY"/>
    <property type="match status" value="1"/>
</dbReference>
<dbReference type="Gene3D" id="3.30.70.940">
    <property type="entry name" value="NusG, N-terminal domain"/>
    <property type="match status" value="1"/>
</dbReference>
<dbReference type="InterPro" id="IPR006645">
    <property type="entry name" value="NGN-like_dom"/>
</dbReference>
<gene>
    <name evidence="3" type="primary">rfaH_1</name>
    <name evidence="3" type="ORF">IMCC3317_07590</name>
</gene>
<dbReference type="KEGG" id="kan:IMCC3317_07590"/>
<dbReference type="OrthoDB" id="9796143at2"/>
<keyword evidence="1" id="KW-0804">Transcription</keyword>
<dbReference type="GO" id="GO:0006354">
    <property type="term" value="P:DNA-templated transcription elongation"/>
    <property type="evidence" value="ECO:0007669"/>
    <property type="project" value="InterPro"/>
</dbReference>
<protein>
    <submittedName>
        <fullName evidence="3">Transcription antitermination protein RfaH</fullName>
    </submittedName>
</protein>
<feature type="domain" description="NusG-like N-terminal" evidence="2">
    <location>
        <begin position="5"/>
        <end position="103"/>
    </location>
</feature>
<dbReference type="InterPro" id="IPR036735">
    <property type="entry name" value="NGN_dom_sf"/>
</dbReference>
<evidence type="ECO:0000313" key="4">
    <source>
        <dbReference type="Proteomes" id="UP000464657"/>
    </source>
</evidence>
<dbReference type="Pfam" id="PF02357">
    <property type="entry name" value="NusG"/>
    <property type="match status" value="1"/>
</dbReference>
<reference evidence="3 4" key="1">
    <citation type="journal article" date="2013" name="Int. J. Syst. Evol. Microbiol.">
        <title>Kordia antarctica sp. nov., isolated from Antarctic seawater.</title>
        <authorList>
            <person name="Baek K."/>
            <person name="Choi A."/>
            <person name="Kang I."/>
            <person name="Lee K."/>
            <person name="Cho J.C."/>
        </authorList>
    </citation>
    <scope>NUCLEOTIDE SEQUENCE [LARGE SCALE GENOMIC DNA]</scope>
    <source>
        <strain evidence="3 4">IMCC3317</strain>
    </source>
</reference>
<accession>A0A7L4ZFH4</accession>
<dbReference type="AlphaFoldDB" id="A0A7L4ZFH4"/>
<dbReference type="RefSeq" id="WP_160128156.1">
    <property type="nucleotide sequence ID" value="NZ_CP019288.1"/>
</dbReference>
<evidence type="ECO:0000256" key="1">
    <source>
        <dbReference type="ARBA" id="ARBA00023163"/>
    </source>
</evidence>
<dbReference type="SMART" id="SM00738">
    <property type="entry name" value="NGN"/>
    <property type="match status" value="1"/>
</dbReference>
<evidence type="ECO:0000259" key="2">
    <source>
        <dbReference type="SMART" id="SM00738"/>
    </source>
</evidence>
<dbReference type="SUPFAM" id="SSF82679">
    <property type="entry name" value="N-utilization substance G protein NusG, N-terminal domain"/>
    <property type="match status" value="1"/>
</dbReference>
<dbReference type="EMBL" id="CP019288">
    <property type="protein sequence ID" value="QHI35413.1"/>
    <property type="molecule type" value="Genomic_DNA"/>
</dbReference>
<sequence>MRNLYNGWHVLYVKSRHEKKVYDFLSELSLEAYLPLIKTIKKWSDRKKVVHEPLFPSYVFVNLTSSLDFHKAFSVSGACAYIRFGKEYAIVTDKEVNQIKLLIGSKDVTDVVMGTQLPKVGEIKKINYGALSGLNCEVLKVGNVNKIIVQIESLQQNITASIPSYYFEGE</sequence>
<dbReference type="CDD" id="cd09895">
    <property type="entry name" value="NGN_SP_UpxY"/>
    <property type="match status" value="1"/>
</dbReference>
<dbReference type="Proteomes" id="UP000464657">
    <property type="component" value="Chromosome"/>
</dbReference>
<evidence type="ECO:0000313" key="3">
    <source>
        <dbReference type="EMBL" id="QHI35413.1"/>
    </source>
</evidence>
<organism evidence="3 4">
    <name type="scientific">Kordia antarctica</name>
    <dbReference type="NCBI Taxonomy" id="1218801"/>
    <lineage>
        <taxon>Bacteria</taxon>
        <taxon>Pseudomonadati</taxon>
        <taxon>Bacteroidota</taxon>
        <taxon>Flavobacteriia</taxon>
        <taxon>Flavobacteriales</taxon>
        <taxon>Flavobacteriaceae</taxon>
        <taxon>Kordia</taxon>
    </lineage>
</organism>
<keyword evidence="4" id="KW-1185">Reference proteome</keyword>
<name>A0A7L4ZFH4_9FLAO</name>
<proteinExistence type="predicted"/>